<evidence type="ECO:0000313" key="3">
    <source>
        <dbReference type="EMBL" id="CAA2626010.1"/>
    </source>
</evidence>
<gene>
    <name evidence="3" type="ORF">SI7747_09011730</name>
</gene>
<feature type="region of interest" description="Disordered" evidence="1">
    <location>
        <begin position="1"/>
        <end position="20"/>
    </location>
</feature>
<dbReference type="AlphaFoldDB" id="A0A7I8J5G4"/>
<dbReference type="Proteomes" id="UP001189122">
    <property type="component" value="Unassembled WGS sequence"/>
</dbReference>
<dbReference type="EMBL" id="CACRZD030000009">
    <property type="protein sequence ID" value="CAA6665341.1"/>
    <property type="molecule type" value="Genomic_DNA"/>
</dbReference>
<dbReference type="EMBL" id="LR743596">
    <property type="protein sequence ID" value="CAA2626010.1"/>
    <property type="molecule type" value="Genomic_DNA"/>
</dbReference>
<dbReference type="SUPFAM" id="SSF56112">
    <property type="entry name" value="Protein kinase-like (PK-like)"/>
    <property type="match status" value="1"/>
</dbReference>
<organism evidence="3">
    <name type="scientific">Spirodela intermedia</name>
    <name type="common">Intermediate duckweed</name>
    <dbReference type="NCBI Taxonomy" id="51605"/>
    <lineage>
        <taxon>Eukaryota</taxon>
        <taxon>Viridiplantae</taxon>
        <taxon>Streptophyta</taxon>
        <taxon>Embryophyta</taxon>
        <taxon>Tracheophyta</taxon>
        <taxon>Spermatophyta</taxon>
        <taxon>Magnoliopsida</taxon>
        <taxon>Liliopsida</taxon>
        <taxon>Araceae</taxon>
        <taxon>Lemnoideae</taxon>
        <taxon>Spirodela</taxon>
    </lineage>
</organism>
<dbReference type="GO" id="GO:0007165">
    <property type="term" value="P:signal transduction"/>
    <property type="evidence" value="ECO:0007669"/>
    <property type="project" value="TreeGrafter"/>
</dbReference>
<dbReference type="PANTHER" id="PTHR48011">
    <property type="entry name" value="CCR4-NOT TRANSCRIPTIONAL COMPLEX SUBUNIT CAF120-RELATED"/>
    <property type="match status" value="1"/>
</dbReference>
<dbReference type="PROSITE" id="PS50011">
    <property type="entry name" value="PROTEIN_KINASE_DOM"/>
    <property type="match status" value="1"/>
</dbReference>
<name>A0A7I8J5G4_SPIIN</name>
<keyword evidence="4" id="KW-1185">Reference proteome</keyword>
<accession>A0A7I8J5G4</accession>
<dbReference type="Pfam" id="PF00069">
    <property type="entry name" value="Pkinase"/>
    <property type="match status" value="1"/>
</dbReference>
<dbReference type="Gene3D" id="1.10.510.10">
    <property type="entry name" value="Transferase(Phosphotransferase) domain 1"/>
    <property type="match status" value="1"/>
</dbReference>
<evidence type="ECO:0000256" key="1">
    <source>
        <dbReference type="SAM" id="MobiDB-lite"/>
    </source>
</evidence>
<dbReference type="InterPro" id="IPR011009">
    <property type="entry name" value="Kinase-like_dom_sf"/>
</dbReference>
<dbReference type="GO" id="GO:0004672">
    <property type="term" value="F:protein kinase activity"/>
    <property type="evidence" value="ECO:0007669"/>
    <property type="project" value="InterPro"/>
</dbReference>
<proteinExistence type="predicted"/>
<evidence type="ECO:0000313" key="4">
    <source>
        <dbReference type="Proteomes" id="UP001189122"/>
    </source>
</evidence>
<protein>
    <recommendedName>
        <fullName evidence="2">Protein kinase domain-containing protein</fullName>
    </recommendedName>
</protein>
<dbReference type="PROSITE" id="PS00108">
    <property type="entry name" value="PROTEIN_KINASE_ST"/>
    <property type="match status" value="1"/>
</dbReference>
<evidence type="ECO:0000259" key="2">
    <source>
        <dbReference type="PROSITE" id="PS50011"/>
    </source>
</evidence>
<reference evidence="3 4" key="1">
    <citation type="submission" date="2019-12" db="EMBL/GenBank/DDBJ databases">
        <authorList>
            <person name="Scholz U."/>
            <person name="Mascher M."/>
            <person name="Fiebig A."/>
        </authorList>
    </citation>
    <scope>NUCLEOTIDE SEQUENCE</scope>
</reference>
<dbReference type="InterPro" id="IPR008271">
    <property type="entry name" value="Ser/Thr_kinase_AS"/>
</dbReference>
<dbReference type="InterPro" id="IPR052751">
    <property type="entry name" value="Plant_MAPKKK"/>
</dbReference>
<sequence length="175" mass="18130">MEYVPGGDLSEEIKRSGPLDEPAVRGYTRGILSGPAYLHSAGIAHCDVKGENILLLGSGGDATVKIADLGCARWVDGGDEAISGTPLYMPPEVARGEQQGAAADIWALGCTVVEMMTGKRAWPNVTDPVAAMHRIAFSGDVPEFPPNVSGEAVDFWGGASGGNQSSVILSSSCQL</sequence>
<dbReference type="InterPro" id="IPR000719">
    <property type="entry name" value="Prot_kinase_dom"/>
</dbReference>
<dbReference type="PANTHER" id="PTHR48011:SF4">
    <property type="entry name" value="MITOGEN-ACTIVATED PROTEIN KINASE KINASE KINASE 19"/>
    <property type="match status" value="1"/>
</dbReference>
<dbReference type="GO" id="GO:0005524">
    <property type="term" value="F:ATP binding"/>
    <property type="evidence" value="ECO:0007669"/>
    <property type="project" value="InterPro"/>
</dbReference>
<dbReference type="SMART" id="SM00220">
    <property type="entry name" value="S_TKc"/>
    <property type="match status" value="1"/>
</dbReference>
<feature type="domain" description="Protein kinase" evidence="2">
    <location>
        <begin position="1"/>
        <end position="175"/>
    </location>
</feature>